<dbReference type="Pfam" id="PF13718">
    <property type="entry name" value="GNAT_acetyltr_2"/>
    <property type="match status" value="1"/>
</dbReference>
<evidence type="ECO:0000256" key="13">
    <source>
        <dbReference type="ARBA" id="ARBA00025722"/>
    </source>
</evidence>
<dbReference type="InterPro" id="IPR027992">
    <property type="entry name" value="tRNA_bind_dom"/>
</dbReference>
<evidence type="ECO:0000256" key="3">
    <source>
        <dbReference type="ARBA" id="ARBA00004647"/>
    </source>
</evidence>
<evidence type="ECO:0000256" key="7">
    <source>
        <dbReference type="ARBA" id="ARBA00022737"/>
    </source>
</evidence>
<keyword evidence="5" id="KW-0963">Cytoplasm</keyword>
<dbReference type="GO" id="GO:0051010">
    <property type="term" value="F:microtubule plus-end binding"/>
    <property type="evidence" value="ECO:0007669"/>
    <property type="project" value="InterPro"/>
</dbReference>
<keyword evidence="4" id="KW-0158">Chromosome</keyword>
<comment type="similarity">
    <text evidence="13">Belongs to the TOG/XMAP215 family.</text>
</comment>
<dbReference type="GO" id="GO:0046785">
    <property type="term" value="P:microtubule polymerization"/>
    <property type="evidence" value="ECO:0007669"/>
    <property type="project" value="InterPro"/>
</dbReference>
<dbReference type="InterPro" id="IPR011989">
    <property type="entry name" value="ARM-like"/>
</dbReference>
<sequence length="2431" mass="269880">MAKHLLLVPRKSLPPLLLKLSERPPEHLDYLGVSYGLTLPLLKFWKRAGFVPVYLRQTTNDLTGEHSCIMLQQLHVTDTEEYTDRGGRWLPEFFADFRRRFISLLGYQFSRFVPALALSVIQNKACKIPVKDLSKEELDAYMTNYDVKRLEMYSNNMADYHLVMDLLPALSKLYFLNLMGSTHLSAVQAAILLGLGLQHKTVDILSSELELPSSQLLGLFNRTVRRCVQYLNGVMEHSVEKGMVQPQADGSALNPVAKSMHQELEEVAKELKVKQKAELDKLKKENLAQYAIKGSDEDWGKILASKSSRSIVSVKRVVEDHGLGEVSQQRATSLVSPLFLRPHSSYLLPSRGHVASLSSPPEAVSHLWKARLHGYEEAAKLFRQIDDEKSPEFGKFLGLVKKFVVDSNAVAQEKGLEAVLAYVENYALAGKTVGEVMSGIVAKCIAAPKTKTKELAVQITLMYVEIEKQELVQEELLKGMEHKNPKIISACISAITQALREFGSKVINIKPLVKKMPTLLEDRDKGVRDEAKAMVVQMFRWIGSALRPQLSSLKPVQVTELEAEFEKVSGKVTPTRYLKSQQQKQAEVAAAAVEDGGDDGEDEGDNAPEIDLYELIDPVDILSKIPKDFFDKLEAKKWQERKEAVDLLEQLSQAPKLESGDYGDIVRALKKIISKDSNVMVVATAGKCLTGLANGLKKRFQPYAGVCIPSILEKFREKKQNVVLALREAIDAIFQSTTIEAIQEDILAALENKNPSVKAETASFLARCFTRCTPVMLNKKVLKAYTTALLKTLNEPDPTVRDNAAEALGTAMKAIGEKAIMPFMADLDNSKLTKIKECCEKAVMLVKAPKVTDRPSSAPTKAAAKSAGSAAPKPVKRPTTSGIGSLAVKKPTQKKSASTVQGKGKPVSKPVEKELSIEEVEERAAAVLPDDVVSGLCDGNWKTRLAAVEQFVQVVNALEESDISTQVLIRTLNKKPGLKDANAMVAKARLEAVKMLAEMSPVSSVVLEHCVTDIVERLGDIKVSAQAGEVLTVLAEATKLDLVATEVLNFAFTQKSPKLQQEALNWVNNAILEFGFVLQPKPLMENVKKALAATNPVVRNAAISLIGTLYLYMGDDLRMFFDTDKPAIQQQIYAEFDKQSGNTPPAPTKGLPRSKKDAEDDEDDDDVGSNVAASVNVNDLMPRVDISTRITEVLITELSDKDWKVRNEALLKLSNIMAKEKFITNNLGELPLVLAKRLVDSNGKIAATAIAIRFLQGMGDSKSWVRSAAIACINTWGDQCGYKEFFDGEMIADALKSGNPGLRTELWTWLADKLPTIPPKSISKDELVSCLPYLYSNMEDRNPDVRKMAQEAVLGFMMHLGLEAMLRATDKLSLTSQHAVRAILDKVYPNMPSKPLPKKKTESAPSDTGYDDGEPTKGAKGGGSKPATVKTVKGKGGAATATATAKVGRKKDEDGDTSPLLQVNNLKHQRSIDEQKLKVLKWNFTTPREEFVELLRDQMLTANVNKGLITNMFHSDFKCHLKAIESLSEDLPDNGRATIANLDLILKWMTLRFFDTNPSVLLKGLEYLQTVFLMLVEEGHQLFDTEASAFIPYLILKIGDPKDLVRNGVKSLFKHIQLVYSATKTFSYVMEGLKSKNARQRTECLDLLGTLIGDYGLTVCLPSPAAALREVARQISDRDNSVRNAALNCVVQAYFLEGDKVYKMIGQISDKDLSLLEERIKRASKNRTAVRPTAKQVVAPQPQRLVRHGSDNAINREPPPPREESPPPPPPVMSKLNGSDTKPQDDCVASLEVGNKRKRNSTSSSSKQDSPVCSRSSSPPYGVQHTSACSSAHMSLTEEKAESETSPPKPRPVSGPFGLDLSLLERLESHGIELHAPKLNEFDFGEILESKPVELRTTKRQNPGMNTGVRTVQSPPRSTVTSHNSLAACTTMEQSLHTVIHGLTSPDSKEFHTTVGQLDLLLQSDRALVLTEYADQFMGAIMGQLALLKDSNRFSDMAQVAVSYRLTFMLLLSFYHHDVLAKRVSRTVLKDFIEEMVGLLVDRRMEEMDMTNQYQYIRVINLVVVRVVELSDHTIIMCVLMKILHDCSGNGTTSTRYLDLVMKCLWKVIKVMPQWDYDLDYAMVLYDIHIFFKEYPTSMWRKRPVDTPMRTVKTILHTMVKMKGTKILQYLNTINNLQDSELQSYLVKLTKTVKQEDPKTVIKKEVKSQRRLSKNTHELLSEIFRKIGSKEETQQGLALLYDFREQHPEADIEPFLRKSSQFFQQYIERGLQSIDAERRRAGDRGVRTSLTTTTSTSSLGILDSVTTLTPCSESGDGVPQVSSSDEKLRVIGAKSRGAAEDADSSGAMKNPLYYLERLRHLQAGAGLDPTVPLMPDAVHQDDNIPNDWNLNHKPELDNKDLLQSHNRQVSATGDMDKLRKRLEALKGSSKS</sequence>
<reference evidence="18" key="1">
    <citation type="submission" date="2020-11" db="EMBL/GenBank/DDBJ databases">
        <authorList>
            <person name="Tran Van P."/>
        </authorList>
    </citation>
    <scope>NUCLEOTIDE SEQUENCE</scope>
</reference>
<dbReference type="GO" id="GO:0061863">
    <property type="term" value="F:microtubule plus end polymerase"/>
    <property type="evidence" value="ECO:0007669"/>
    <property type="project" value="InterPro"/>
</dbReference>
<evidence type="ECO:0000256" key="16">
    <source>
        <dbReference type="SAM" id="MobiDB-lite"/>
    </source>
</evidence>
<feature type="region of interest" description="Disordered" evidence="16">
    <location>
        <begin position="1135"/>
        <end position="1169"/>
    </location>
</feature>
<keyword evidence="9" id="KW-0995">Kinetochore</keyword>
<evidence type="ECO:0000256" key="9">
    <source>
        <dbReference type="ARBA" id="ARBA00022838"/>
    </source>
</evidence>
<comment type="subcellular location">
    <subcellularLocation>
        <location evidence="2">Chromosome</location>
        <location evidence="2">Centromere</location>
        <location evidence="2">Kinetochore</location>
    </subcellularLocation>
    <subcellularLocation>
        <location evidence="1">Cytoplasm</location>
        <location evidence="1">Cytoskeleton</location>
        <location evidence="1">Microtubule organizing center</location>
        <location evidence="1">Centrosome</location>
    </subcellularLocation>
    <subcellularLocation>
        <location evidence="3">Cytoplasm</location>
        <location evidence="3">Cytoskeleton</location>
        <location evidence="3">Spindle pole</location>
    </subcellularLocation>
</comment>
<feature type="compositionally biased region" description="Low complexity" evidence="16">
    <location>
        <begin position="855"/>
        <end position="873"/>
    </location>
</feature>
<keyword evidence="12" id="KW-0137">Centromere</keyword>
<proteinExistence type="inferred from homology"/>
<dbReference type="GO" id="GO:0000776">
    <property type="term" value="C:kinetochore"/>
    <property type="evidence" value="ECO:0007669"/>
    <property type="project" value="UniProtKB-KW"/>
</dbReference>
<dbReference type="GO" id="GO:0000922">
    <property type="term" value="C:spindle pole"/>
    <property type="evidence" value="ECO:0007669"/>
    <property type="project" value="UniProtKB-SubCell"/>
</dbReference>
<feature type="repeat" description="HEAT" evidence="14">
    <location>
        <begin position="1330"/>
        <end position="1367"/>
    </location>
</feature>
<keyword evidence="11" id="KW-0131">Cell cycle</keyword>
<dbReference type="GO" id="GO:0051231">
    <property type="term" value="P:spindle elongation"/>
    <property type="evidence" value="ECO:0007669"/>
    <property type="project" value="UniProtKB-ARBA"/>
</dbReference>
<dbReference type="GO" id="GO:0005813">
    <property type="term" value="C:centrosome"/>
    <property type="evidence" value="ECO:0007669"/>
    <property type="project" value="UniProtKB-SubCell"/>
</dbReference>
<feature type="domain" description="TOG" evidence="17">
    <location>
        <begin position="614"/>
        <end position="850"/>
    </location>
</feature>
<feature type="compositionally biased region" description="Polar residues" evidence="16">
    <location>
        <begin position="1808"/>
        <end position="1834"/>
    </location>
</feature>
<dbReference type="InterPro" id="IPR000182">
    <property type="entry name" value="GNAT_dom"/>
</dbReference>
<dbReference type="PROSITE" id="PS50077">
    <property type="entry name" value="HEAT_REPEAT"/>
    <property type="match status" value="2"/>
</dbReference>
<dbReference type="GO" id="GO:0051301">
    <property type="term" value="P:cell division"/>
    <property type="evidence" value="ECO:0007669"/>
    <property type="project" value="UniProtKB-KW"/>
</dbReference>
<keyword evidence="7" id="KW-0677">Repeat</keyword>
<dbReference type="InterPro" id="IPR045110">
    <property type="entry name" value="XMAP215"/>
</dbReference>
<dbReference type="PANTHER" id="PTHR12609">
    <property type="entry name" value="MICROTUBULE ASSOCIATED PROTEIN XMAP215"/>
    <property type="match status" value="1"/>
</dbReference>
<feature type="domain" description="TOG" evidence="17">
    <location>
        <begin position="914"/>
        <end position="1145"/>
    </location>
</feature>
<dbReference type="Pfam" id="PF21041">
    <property type="entry name" value="XMAP215_CLASP_TOG"/>
    <property type="match status" value="4"/>
</dbReference>
<feature type="coiled-coil region" evidence="15">
    <location>
        <begin position="257"/>
        <end position="285"/>
    </location>
</feature>
<feature type="region of interest" description="Disordered" evidence="16">
    <location>
        <begin position="850"/>
        <end position="913"/>
    </location>
</feature>
<dbReference type="FunFam" id="1.25.10.10:FF:000019">
    <property type="entry name" value="Cytoskeleton-associated protein 5"/>
    <property type="match status" value="1"/>
</dbReference>
<keyword evidence="10" id="KW-0206">Cytoskeleton</keyword>
<dbReference type="FunFam" id="1.25.10.10:FF:000063">
    <property type="entry name" value="Putative cytoskeleton-associated protein 5"/>
    <property type="match status" value="1"/>
</dbReference>
<keyword evidence="6" id="KW-0132">Cell division</keyword>
<evidence type="ECO:0000259" key="17">
    <source>
        <dbReference type="SMART" id="SM01349"/>
    </source>
</evidence>
<dbReference type="InterPro" id="IPR034085">
    <property type="entry name" value="TOG"/>
</dbReference>
<feature type="domain" description="TOG" evidence="17">
    <location>
        <begin position="1179"/>
        <end position="1393"/>
    </location>
</feature>
<evidence type="ECO:0000256" key="6">
    <source>
        <dbReference type="ARBA" id="ARBA00022618"/>
    </source>
</evidence>
<dbReference type="GO" id="GO:0005874">
    <property type="term" value="C:microtubule"/>
    <property type="evidence" value="ECO:0007669"/>
    <property type="project" value="UniProtKB-ARBA"/>
</dbReference>
<dbReference type="GO" id="GO:0016747">
    <property type="term" value="F:acyltransferase activity, transferring groups other than amino-acyl groups"/>
    <property type="evidence" value="ECO:0007669"/>
    <property type="project" value="InterPro"/>
</dbReference>
<dbReference type="InterPro" id="IPR016024">
    <property type="entry name" value="ARM-type_fold"/>
</dbReference>
<dbReference type="FunFam" id="1.25.10.10:FF:000050">
    <property type="entry name" value="Cytoskeleton-associated protein 5 isoform X1"/>
    <property type="match status" value="1"/>
</dbReference>
<evidence type="ECO:0000256" key="5">
    <source>
        <dbReference type="ARBA" id="ARBA00022490"/>
    </source>
</evidence>
<gene>
    <name evidence="18" type="ORF">TGEB3V08_LOCUS6998</name>
</gene>
<feature type="domain" description="TOG" evidence="17">
    <location>
        <begin position="1490"/>
        <end position="1729"/>
    </location>
</feature>
<protein>
    <recommendedName>
        <fullName evidence="17">TOG domain-containing protein</fullName>
    </recommendedName>
</protein>
<evidence type="ECO:0000256" key="4">
    <source>
        <dbReference type="ARBA" id="ARBA00022454"/>
    </source>
</evidence>
<keyword evidence="8" id="KW-0498">Mitosis</keyword>
<feature type="region of interest" description="Disordered" evidence="16">
    <location>
        <begin position="1899"/>
        <end position="1922"/>
    </location>
</feature>
<evidence type="ECO:0000256" key="10">
    <source>
        <dbReference type="ARBA" id="ARBA00023212"/>
    </source>
</evidence>
<evidence type="ECO:0000256" key="11">
    <source>
        <dbReference type="ARBA" id="ARBA00023306"/>
    </source>
</evidence>
<dbReference type="SUPFAM" id="SSF48371">
    <property type="entry name" value="ARM repeat"/>
    <property type="match status" value="2"/>
</dbReference>
<name>A0A7R9K1W8_TIMGE</name>
<feature type="repeat" description="HEAT" evidence="14">
    <location>
        <begin position="785"/>
        <end position="823"/>
    </location>
</feature>
<dbReference type="InterPro" id="IPR021133">
    <property type="entry name" value="HEAT_type_2"/>
</dbReference>
<dbReference type="Gene3D" id="1.25.10.10">
    <property type="entry name" value="Leucine-rich Repeat Variant"/>
    <property type="match status" value="5"/>
</dbReference>
<feature type="region of interest" description="Disordered" evidence="16">
    <location>
        <begin position="1725"/>
        <end position="1857"/>
    </location>
</feature>
<evidence type="ECO:0000256" key="2">
    <source>
        <dbReference type="ARBA" id="ARBA00004629"/>
    </source>
</evidence>
<feature type="compositionally biased region" description="Polar residues" evidence="16">
    <location>
        <begin position="1900"/>
        <end position="1922"/>
    </location>
</feature>
<evidence type="ECO:0000256" key="15">
    <source>
        <dbReference type="SAM" id="Coils"/>
    </source>
</evidence>
<keyword evidence="15" id="KW-0175">Coiled coil</keyword>
<dbReference type="SMART" id="SM01349">
    <property type="entry name" value="TOG"/>
    <property type="match status" value="5"/>
</dbReference>
<dbReference type="InterPro" id="IPR048491">
    <property type="entry name" value="XMAP215_CLASP_TOG"/>
</dbReference>
<dbReference type="Gene3D" id="3.40.630.30">
    <property type="match status" value="1"/>
</dbReference>
<accession>A0A7R9K1W8</accession>
<evidence type="ECO:0000256" key="14">
    <source>
        <dbReference type="PROSITE-ProRule" id="PRU00103"/>
    </source>
</evidence>
<evidence type="ECO:0000256" key="12">
    <source>
        <dbReference type="ARBA" id="ARBA00023328"/>
    </source>
</evidence>
<organism evidence="18">
    <name type="scientific">Timema genevievae</name>
    <name type="common">Walking stick</name>
    <dbReference type="NCBI Taxonomy" id="629358"/>
    <lineage>
        <taxon>Eukaryota</taxon>
        <taxon>Metazoa</taxon>
        <taxon>Ecdysozoa</taxon>
        <taxon>Arthropoda</taxon>
        <taxon>Hexapoda</taxon>
        <taxon>Insecta</taxon>
        <taxon>Pterygota</taxon>
        <taxon>Neoptera</taxon>
        <taxon>Polyneoptera</taxon>
        <taxon>Phasmatodea</taxon>
        <taxon>Timematodea</taxon>
        <taxon>Timematoidea</taxon>
        <taxon>Timematidae</taxon>
        <taxon>Timema</taxon>
    </lineage>
</organism>
<dbReference type="Pfam" id="PF13725">
    <property type="entry name" value="tRNA_bind_2"/>
    <property type="match status" value="1"/>
</dbReference>
<evidence type="ECO:0000256" key="8">
    <source>
        <dbReference type="ARBA" id="ARBA00022776"/>
    </source>
</evidence>
<dbReference type="GO" id="GO:0030951">
    <property type="term" value="P:establishment or maintenance of microtubule cytoskeleton polarity"/>
    <property type="evidence" value="ECO:0007669"/>
    <property type="project" value="InterPro"/>
</dbReference>
<evidence type="ECO:0000313" key="18">
    <source>
        <dbReference type="EMBL" id="CAD7598276.1"/>
    </source>
</evidence>
<dbReference type="EMBL" id="OE842007">
    <property type="protein sequence ID" value="CAD7598276.1"/>
    <property type="molecule type" value="Genomic_DNA"/>
</dbReference>
<feature type="region of interest" description="Disordered" evidence="16">
    <location>
        <begin position="1390"/>
        <end position="1460"/>
    </location>
</feature>
<dbReference type="FunFam" id="1.25.10.10:FF:000068">
    <property type="entry name" value="cytoskeleton-associated protein 5 isoform X1"/>
    <property type="match status" value="1"/>
</dbReference>
<evidence type="ECO:0000256" key="1">
    <source>
        <dbReference type="ARBA" id="ARBA00004300"/>
    </source>
</evidence>
<feature type="domain" description="TOG" evidence="17">
    <location>
        <begin position="345"/>
        <end position="574"/>
    </location>
</feature>